<reference evidence="9" key="1">
    <citation type="submission" date="2022-09" db="EMBL/GenBank/DDBJ databases">
        <title>Aureispira anguillicida sp. nov., isolated from Leptocephalus of Japanese eel Anguilla japonica.</title>
        <authorList>
            <person name="Yuasa K."/>
            <person name="Mekata T."/>
            <person name="Ikunari K."/>
        </authorList>
    </citation>
    <scope>NUCLEOTIDE SEQUENCE</scope>
    <source>
        <strain evidence="9">EL160426</strain>
    </source>
</reference>
<keyword evidence="3" id="KW-1133">Transmembrane helix</keyword>
<evidence type="ECO:0000259" key="5">
    <source>
        <dbReference type="Pfam" id="PF19335"/>
    </source>
</evidence>
<dbReference type="AlphaFoldDB" id="A0A915Y9U6"/>
<gene>
    <name evidence="9" type="ORF">AsAng_0001320</name>
</gene>
<dbReference type="GO" id="GO:0015679">
    <property type="term" value="P:plasma membrane copper ion transport"/>
    <property type="evidence" value="ECO:0007669"/>
    <property type="project" value="TreeGrafter"/>
</dbReference>
<evidence type="ECO:0000256" key="3">
    <source>
        <dbReference type="SAM" id="Phobius"/>
    </source>
</evidence>
<evidence type="ECO:0000259" key="6">
    <source>
        <dbReference type="Pfam" id="PF25869"/>
    </source>
</evidence>
<dbReference type="InterPro" id="IPR021782">
    <property type="entry name" value="DUF3347"/>
</dbReference>
<dbReference type="Gene3D" id="2.40.420.20">
    <property type="match status" value="1"/>
</dbReference>
<dbReference type="Pfam" id="PF25919">
    <property type="entry name" value="BSH_CusB"/>
    <property type="match status" value="1"/>
</dbReference>
<evidence type="ECO:0000259" key="4">
    <source>
        <dbReference type="Pfam" id="PF11827"/>
    </source>
</evidence>
<dbReference type="GO" id="GO:0030288">
    <property type="term" value="C:outer membrane-bounded periplasmic space"/>
    <property type="evidence" value="ECO:0007669"/>
    <property type="project" value="TreeGrafter"/>
</dbReference>
<sequence length="590" mass="66748">MNDTIIKQLKSVGKSGLYLLLGLLIGWFVFSGSNTIENKPLSQNTEEIWTCSMHPQIRQHEPGACPICGMDLIPLTAGDNEDPIQLVMTPEAVKLAEVETMIVGANSAAIEGKEKELFLTGKVKMDQTLERAQTAHIAGRIEQLMVRYDGEMVRKNQKIAVIYSPELVSAQKELLEALKTKKDYPELYQAARQKIRQWKLPESTIDAIEKKGLIQEQVTIFAERSGRVMKRYVAEGDYVKKGSPLFDIMDLNRVWVLFDVYEKDLEWVKVGTTVEFNLEAMPQKTYRSRIKFIDPILNPKTRTVAARVELSNTNGLLKPDMFAKGLIRIAILEEKTKKEPLIIPKTAVLWTGERSVAYLKVPDLEVPTFEFRELVLGADLGTSFVIKEGIAIGDEVVVNGAFRLDAAAQLSNKKSMMNRWVSIKKDGEKMAEELPNYSAETEVLFQQQLADLVEQYLKLKDGLIATDFEAAQQANLLMKERLVAMDWTLLKADALKFGRKNFKKMNSIIEQLEQAKNIEIQRAVFSDFSKRLIKLVKVYGLPEGTLFVQHCPMALDDKGGDWLSREEQVKNPYFGDKMLKCGLVNDSLVF</sequence>
<dbReference type="GO" id="GO:0016020">
    <property type="term" value="C:membrane"/>
    <property type="evidence" value="ECO:0007669"/>
    <property type="project" value="InterPro"/>
</dbReference>
<evidence type="ECO:0000259" key="8">
    <source>
        <dbReference type="Pfam" id="PF25954"/>
    </source>
</evidence>
<dbReference type="Gene3D" id="6.10.140.730">
    <property type="match status" value="1"/>
</dbReference>
<feature type="domain" description="CusB-like beta-barrel" evidence="8">
    <location>
        <begin position="253"/>
        <end position="324"/>
    </location>
</feature>
<dbReference type="GO" id="GO:0022857">
    <property type="term" value="F:transmembrane transporter activity"/>
    <property type="evidence" value="ECO:0007669"/>
    <property type="project" value="InterPro"/>
</dbReference>
<dbReference type="InterPro" id="IPR051909">
    <property type="entry name" value="MFP_Cation_Efflux"/>
</dbReference>
<dbReference type="Pfam" id="PF11827">
    <property type="entry name" value="DUF3347"/>
    <property type="match status" value="1"/>
</dbReference>
<dbReference type="PANTHER" id="PTHR30097">
    <property type="entry name" value="CATION EFFLUX SYSTEM PROTEIN CUSB"/>
    <property type="match status" value="1"/>
</dbReference>
<proteinExistence type="inferred from homology"/>
<comment type="similarity">
    <text evidence="1">Belongs to the membrane fusion protein (MFP) (TC 8.A.1) family.</text>
</comment>
<dbReference type="InterPro" id="IPR058791">
    <property type="entry name" value="3HB_CusB"/>
</dbReference>
<feature type="transmembrane region" description="Helical" evidence="3">
    <location>
        <begin position="12"/>
        <end position="30"/>
    </location>
</feature>
<name>A0A915Y9U6_9BACT</name>
<keyword evidence="10" id="KW-1185">Reference proteome</keyword>
<evidence type="ECO:0000313" key="9">
    <source>
        <dbReference type="EMBL" id="BDS09434.1"/>
    </source>
</evidence>
<dbReference type="RefSeq" id="WP_264790826.1">
    <property type="nucleotide sequence ID" value="NZ_AP026867.1"/>
</dbReference>
<dbReference type="NCBIfam" id="TIGR01730">
    <property type="entry name" value="RND_mfp"/>
    <property type="match status" value="1"/>
</dbReference>
<dbReference type="GO" id="GO:0060003">
    <property type="term" value="P:copper ion export"/>
    <property type="evidence" value="ECO:0007669"/>
    <property type="project" value="TreeGrafter"/>
</dbReference>
<dbReference type="GO" id="GO:0046914">
    <property type="term" value="F:transition metal ion binding"/>
    <property type="evidence" value="ECO:0007669"/>
    <property type="project" value="TreeGrafter"/>
</dbReference>
<dbReference type="InterPro" id="IPR045800">
    <property type="entry name" value="HMBD"/>
</dbReference>
<dbReference type="InterPro" id="IPR058792">
    <property type="entry name" value="Beta-barrel_RND_2"/>
</dbReference>
<keyword evidence="3" id="KW-0472">Membrane</keyword>
<dbReference type="Gene3D" id="2.40.30.170">
    <property type="match status" value="1"/>
</dbReference>
<dbReference type="InterPro" id="IPR058790">
    <property type="entry name" value="BSH_CusB"/>
</dbReference>
<evidence type="ECO:0000256" key="1">
    <source>
        <dbReference type="ARBA" id="ARBA00009477"/>
    </source>
</evidence>
<dbReference type="Pfam" id="PF25869">
    <property type="entry name" value="3HB_CusB"/>
    <property type="match status" value="1"/>
</dbReference>
<feature type="domain" description="Heavy metal binding" evidence="5">
    <location>
        <begin position="49"/>
        <end position="74"/>
    </location>
</feature>
<feature type="domain" description="DUF3347" evidence="4">
    <location>
        <begin position="453"/>
        <end position="541"/>
    </location>
</feature>
<dbReference type="Pfam" id="PF25954">
    <property type="entry name" value="Beta-barrel_RND_2"/>
    <property type="match status" value="1"/>
</dbReference>
<dbReference type="FunFam" id="2.40.30.170:FF:000010">
    <property type="entry name" value="Efflux RND transporter periplasmic adaptor subunit"/>
    <property type="match status" value="1"/>
</dbReference>
<protein>
    <submittedName>
        <fullName evidence="9">Efflux RND transporter periplasmic adaptor subunit</fullName>
    </submittedName>
</protein>
<feature type="domain" description="CusB-like three alpha-helical bundle" evidence="6">
    <location>
        <begin position="166"/>
        <end position="215"/>
    </location>
</feature>
<keyword evidence="3" id="KW-0812">Transmembrane</keyword>
<dbReference type="Proteomes" id="UP001060919">
    <property type="component" value="Chromosome"/>
</dbReference>
<dbReference type="Pfam" id="PF19335">
    <property type="entry name" value="HMBD"/>
    <property type="match status" value="1"/>
</dbReference>
<dbReference type="KEGG" id="aup:AsAng_0001320"/>
<organism evidence="9 10">
    <name type="scientific">Aureispira anguillae</name>
    <dbReference type="NCBI Taxonomy" id="2864201"/>
    <lineage>
        <taxon>Bacteria</taxon>
        <taxon>Pseudomonadati</taxon>
        <taxon>Bacteroidota</taxon>
        <taxon>Saprospiria</taxon>
        <taxon>Saprospirales</taxon>
        <taxon>Saprospiraceae</taxon>
        <taxon>Aureispira</taxon>
    </lineage>
</organism>
<keyword evidence="2" id="KW-0813">Transport</keyword>
<dbReference type="PANTHER" id="PTHR30097:SF15">
    <property type="entry name" value="CATION EFFLUX SYSTEM PROTEIN CUSB"/>
    <property type="match status" value="1"/>
</dbReference>
<dbReference type="InterPro" id="IPR006143">
    <property type="entry name" value="RND_pump_MFP"/>
</dbReference>
<evidence type="ECO:0000256" key="2">
    <source>
        <dbReference type="ARBA" id="ARBA00022448"/>
    </source>
</evidence>
<dbReference type="SUPFAM" id="SSF111369">
    <property type="entry name" value="HlyD-like secretion proteins"/>
    <property type="match status" value="1"/>
</dbReference>
<evidence type="ECO:0000259" key="7">
    <source>
        <dbReference type="Pfam" id="PF25919"/>
    </source>
</evidence>
<accession>A0A915Y9U6</accession>
<evidence type="ECO:0000313" key="10">
    <source>
        <dbReference type="Proteomes" id="UP001060919"/>
    </source>
</evidence>
<dbReference type="EMBL" id="AP026867">
    <property type="protein sequence ID" value="BDS09434.1"/>
    <property type="molecule type" value="Genomic_DNA"/>
</dbReference>
<feature type="domain" description="CusB-like barrel-sandwich hybrid" evidence="7">
    <location>
        <begin position="135"/>
        <end position="248"/>
    </location>
</feature>